<dbReference type="InterPro" id="IPR031957">
    <property type="entry name" value="DUF4777"/>
</dbReference>
<feature type="compositionally biased region" description="Low complexity" evidence="1">
    <location>
        <begin position="176"/>
        <end position="192"/>
    </location>
</feature>
<accession>A0A6P8XYI5</accession>
<evidence type="ECO:0000256" key="1">
    <source>
        <dbReference type="SAM" id="MobiDB-lite"/>
    </source>
</evidence>
<feature type="compositionally biased region" description="Low complexity" evidence="1">
    <location>
        <begin position="155"/>
        <end position="169"/>
    </location>
</feature>
<feature type="compositionally biased region" description="Low complexity" evidence="1">
    <location>
        <begin position="86"/>
        <end position="101"/>
    </location>
</feature>
<dbReference type="AlphaFoldDB" id="A0A6P8XYI5"/>
<protein>
    <submittedName>
        <fullName evidence="4">Probable serine/threonine-protein kinase yakA</fullName>
    </submittedName>
</protein>
<feature type="region of interest" description="Disordered" evidence="1">
    <location>
        <begin position="17"/>
        <end position="50"/>
    </location>
</feature>
<feature type="region of interest" description="Disordered" evidence="1">
    <location>
        <begin position="149"/>
        <end position="208"/>
    </location>
</feature>
<dbReference type="Proteomes" id="UP000515160">
    <property type="component" value="Chromosome X"/>
</dbReference>
<evidence type="ECO:0000259" key="2">
    <source>
        <dbReference type="Pfam" id="PF16007"/>
    </source>
</evidence>
<proteinExistence type="predicted"/>
<evidence type="ECO:0000313" key="4">
    <source>
        <dbReference type="RefSeq" id="XP_034118588.1"/>
    </source>
</evidence>
<evidence type="ECO:0000313" key="3">
    <source>
        <dbReference type="Proteomes" id="UP000515160"/>
    </source>
</evidence>
<reference evidence="4" key="1">
    <citation type="submission" date="2025-08" db="UniProtKB">
        <authorList>
            <consortium name="RefSeq"/>
        </authorList>
    </citation>
    <scope>IDENTIFICATION</scope>
    <source>
        <strain evidence="4">15112-1751.03</strain>
        <tissue evidence="4">Whole Adult</tissue>
    </source>
</reference>
<gene>
    <name evidence="4" type="primary">LOC117577778</name>
</gene>
<name>A0A6P8XYI5_DROAB</name>
<dbReference type="RefSeq" id="XP_034118588.1">
    <property type="nucleotide sequence ID" value="XM_034262697.2"/>
</dbReference>
<keyword evidence="4" id="KW-0808">Transferase</keyword>
<dbReference type="GO" id="GO:0016301">
    <property type="term" value="F:kinase activity"/>
    <property type="evidence" value="ECO:0007669"/>
    <property type="project" value="UniProtKB-KW"/>
</dbReference>
<organism evidence="3 4">
    <name type="scientific">Drosophila albomicans</name>
    <name type="common">Fruit fly</name>
    <dbReference type="NCBI Taxonomy" id="7291"/>
    <lineage>
        <taxon>Eukaryota</taxon>
        <taxon>Metazoa</taxon>
        <taxon>Ecdysozoa</taxon>
        <taxon>Arthropoda</taxon>
        <taxon>Hexapoda</taxon>
        <taxon>Insecta</taxon>
        <taxon>Pterygota</taxon>
        <taxon>Neoptera</taxon>
        <taxon>Endopterygota</taxon>
        <taxon>Diptera</taxon>
        <taxon>Brachycera</taxon>
        <taxon>Muscomorpha</taxon>
        <taxon>Ephydroidea</taxon>
        <taxon>Drosophilidae</taxon>
        <taxon>Drosophila</taxon>
    </lineage>
</organism>
<feature type="region of interest" description="Disordered" evidence="1">
    <location>
        <begin position="83"/>
        <end position="104"/>
    </location>
</feature>
<keyword evidence="3" id="KW-1185">Reference proteome</keyword>
<sequence>MHMASGHMERSITRNAGNRHSNQQQQQQQQQQHNTHTHHGLGFGHGDHNDGNGNNMSIFCRHFADYPSHGNLSVNNMRSWSSWSLQQQQPEEQQQQQQPQQLASSNIWSSATGNFDLPSTRSHQLNVRAPSFTPASARAATNTALGLSSRRVTYQQQQQQQHHQHQQQQEQHHQQHPQIMPSQSQPQLPSQHNSRNLTERQSGRRQQLPDLFQTVLKLMRELNRSVSYPEIIGMLSNRLQRLPVELKRHIPHTLHGAVVNGYLRKDGNYYTLLSEQEQKEIMKRNQEAAKRAKELEKEPLSWRIR</sequence>
<keyword evidence="4" id="KW-0418">Kinase</keyword>
<dbReference type="OrthoDB" id="7871226at2759"/>
<dbReference type="Pfam" id="PF16007">
    <property type="entry name" value="DUF4777"/>
    <property type="match status" value="1"/>
</dbReference>
<dbReference type="GeneID" id="117577778"/>
<feature type="compositionally biased region" description="Low complexity" evidence="1">
    <location>
        <begin position="23"/>
        <end position="34"/>
    </location>
</feature>
<feature type="domain" description="DUF4777" evidence="2">
    <location>
        <begin position="210"/>
        <end position="272"/>
    </location>
</feature>